<dbReference type="EC" id="2.1.1.193" evidence="3"/>
<comment type="catalytic activity">
    <reaction evidence="10">
        <text>uridine(1498) in 16S rRNA + S-adenosyl-L-methionine = N(3)-methyluridine(1498) in 16S rRNA + S-adenosyl-L-homocysteine + H(+)</text>
        <dbReference type="Rhea" id="RHEA:42920"/>
        <dbReference type="Rhea" id="RHEA-COMP:10283"/>
        <dbReference type="Rhea" id="RHEA-COMP:10284"/>
        <dbReference type="ChEBI" id="CHEBI:15378"/>
        <dbReference type="ChEBI" id="CHEBI:57856"/>
        <dbReference type="ChEBI" id="CHEBI:59789"/>
        <dbReference type="ChEBI" id="CHEBI:65315"/>
        <dbReference type="ChEBI" id="CHEBI:74502"/>
        <dbReference type="EC" id="2.1.1.193"/>
    </reaction>
</comment>
<feature type="domain" description="Ribosomal RNA small subunit methyltransferase E methyltransferase" evidence="11">
    <location>
        <begin position="257"/>
        <end position="300"/>
    </location>
</feature>
<dbReference type="InterPro" id="IPR006700">
    <property type="entry name" value="RsmE"/>
</dbReference>
<evidence type="ECO:0000256" key="6">
    <source>
        <dbReference type="ARBA" id="ARBA00022603"/>
    </source>
</evidence>
<evidence type="ECO:0000256" key="2">
    <source>
        <dbReference type="ARBA" id="ARBA00005528"/>
    </source>
</evidence>
<protein>
    <recommendedName>
        <fullName evidence="3">16S rRNA (uracil(1498)-N(3))-methyltransferase</fullName>
        <ecNumber evidence="3">2.1.1.193</ecNumber>
    </recommendedName>
</protein>
<feature type="domain" description="Ribosomal RNA small subunit methyltransferase E methyltransferase" evidence="11">
    <location>
        <begin position="73"/>
        <end position="161"/>
    </location>
</feature>
<evidence type="ECO:0000256" key="1">
    <source>
        <dbReference type="ARBA" id="ARBA00004496"/>
    </source>
</evidence>
<comment type="similarity">
    <text evidence="2">Belongs to the RNA methyltransferase RsmE family.</text>
</comment>
<sequence length="327" mass="37655">MQFFYHKDSGLESITLDSKDAHYLFHVRRFKQGETLLTTNLNDMQLYSYQHEKKNTFKLISLHSKAAPPKAYTHILLAMIDLKDIYDILPTLNALNVASLQLFYADFSQKNRKIDMQKAQRILQYSCMQCGRMKPLEIAIHNNLESVCKAFPNAIAIDFLESVETLESGRTAEVRVQNVEKLESKNNRAITQTNKALTSCHVERSKTSNIESTRSLNSSNYHFDLKHNNKISNFNIESKRDFLPMAQNDKDLDSNKYNQNHAQQTFEDLTQQERRNIAKNGIIIGCEGGFSQKERHFLHTTQKIYPLKAPFILTAHLVSTYIASLCV</sequence>
<dbReference type="InterPro" id="IPR029028">
    <property type="entry name" value="Alpha/beta_knot_MTases"/>
</dbReference>
<keyword evidence="6 12" id="KW-0489">Methyltransferase</keyword>
<evidence type="ECO:0000256" key="4">
    <source>
        <dbReference type="ARBA" id="ARBA00022490"/>
    </source>
</evidence>
<dbReference type="Proteomes" id="UP000029857">
    <property type="component" value="Unassembled WGS sequence"/>
</dbReference>
<dbReference type="RefSeq" id="WP_034578952.1">
    <property type="nucleotide sequence ID" value="NZ_FZMS01000038.1"/>
</dbReference>
<dbReference type="GO" id="GO:0070475">
    <property type="term" value="P:rRNA base methylation"/>
    <property type="evidence" value="ECO:0007669"/>
    <property type="project" value="TreeGrafter"/>
</dbReference>
<gene>
    <name evidence="12" type="ORF">LS79_002670</name>
</gene>
<evidence type="ECO:0000256" key="8">
    <source>
        <dbReference type="ARBA" id="ARBA00022691"/>
    </source>
</evidence>
<comment type="caution">
    <text evidence="12">The sequence shown here is derived from an EMBL/GenBank/DDBJ whole genome shotgun (WGS) entry which is preliminary data.</text>
</comment>
<keyword evidence="7 12" id="KW-0808">Transferase</keyword>
<dbReference type="EMBL" id="JRPJ02000005">
    <property type="protein sequence ID" value="TLE11554.1"/>
    <property type="molecule type" value="Genomic_DNA"/>
</dbReference>
<evidence type="ECO:0000256" key="10">
    <source>
        <dbReference type="ARBA" id="ARBA00047944"/>
    </source>
</evidence>
<dbReference type="NCBIfam" id="TIGR00046">
    <property type="entry name" value="RsmE family RNA methyltransferase"/>
    <property type="match status" value="1"/>
</dbReference>
<evidence type="ECO:0000313" key="12">
    <source>
        <dbReference type="EMBL" id="TLE11554.1"/>
    </source>
</evidence>
<dbReference type="Pfam" id="PF04452">
    <property type="entry name" value="Methyltrans_RNA"/>
    <property type="match status" value="2"/>
</dbReference>
<keyword evidence="8" id="KW-0949">S-adenosyl-L-methionine</keyword>
<keyword evidence="5" id="KW-0698">rRNA processing</keyword>
<dbReference type="AlphaFoldDB" id="A0A4U8UDN5"/>
<keyword evidence="4" id="KW-0963">Cytoplasm</keyword>
<evidence type="ECO:0000256" key="5">
    <source>
        <dbReference type="ARBA" id="ARBA00022552"/>
    </source>
</evidence>
<evidence type="ECO:0000259" key="11">
    <source>
        <dbReference type="Pfam" id="PF04452"/>
    </source>
</evidence>
<reference evidence="12 13" key="1">
    <citation type="journal article" date="2014" name="Genome Announc.">
        <title>Draft genome sequences of eight enterohepatic helicobacter species isolated from both laboratory and wild rodents.</title>
        <authorList>
            <person name="Sheh A."/>
            <person name="Shen Z."/>
            <person name="Fox J.G."/>
        </authorList>
    </citation>
    <scope>NUCLEOTIDE SEQUENCE [LARGE SCALE GENOMIC DNA]</scope>
    <source>
        <strain evidence="12 13">ATCC 49320</strain>
    </source>
</reference>
<dbReference type="PANTHER" id="PTHR30027">
    <property type="entry name" value="RIBOSOMAL RNA SMALL SUBUNIT METHYLTRANSFERASE E"/>
    <property type="match status" value="1"/>
</dbReference>
<name>A0A4U8UDN5_9HELI</name>
<dbReference type="InterPro" id="IPR029026">
    <property type="entry name" value="tRNA_m1G_MTases_N"/>
</dbReference>
<dbReference type="PANTHER" id="PTHR30027:SF3">
    <property type="entry name" value="16S RRNA (URACIL(1498)-N(3))-METHYLTRANSFERASE"/>
    <property type="match status" value="1"/>
</dbReference>
<comment type="subcellular location">
    <subcellularLocation>
        <location evidence="1">Cytoplasm</location>
    </subcellularLocation>
</comment>
<dbReference type="GO" id="GO:0005737">
    <property type="term" value="C:cytoplasm"/>
    <property type="evidence" value="ECO:0007669"/>
    <property type="project" value="UniProtKB-SubCell"/>
</dbReference>
<dbReference type="SUPFAM" id="SSF75217">
    <property type="entry name" value="alpha/beta knot"/>
    <property type="match status" value="1"/>
</dbReference>
<dbReference type="InterPro" id="IPR046886">
    <property type="entry name" value="RsmE_MTase_dom"/>
</dbReference>
<organism evidence="12 13">
    <name type="scientific">Helicobacter bilis</name>
    <dbReference type="NCBI Taxonomy" id="37372"/>
    <lineage>
        <taxon>Bacteria</taxon>
        <taxon>Pseudomonadati</taxon>
        <taxon>Campylobacterota</taxon>
        <taxon>Epsilonproteobacteria</taxon>
        <taxon>Campylobacterales</taxon>
        <taxon>Helicobacteraceae</taxon>
        <taxon>Helicobacter</taxon>
    </lineage>
</organism>
<accession>A0A4U8UDN5</accession>
<evidence type="ECO:0000256" key="9">
    <source>
        <dbReference type="ARBA" id="ARBA00025699"/>
    </source>
</evidence>
<dbReference type="GO" id="GO:0070042">
    <property type="term" value="F:rRNA (uridine-N3-)-methyltransferase activity"/>
    <property type="evidence" value="ECO:0007669"/>
    <property type="project" value="TreeGrafter"/>
</dbReference>
<evidence type="ECO:0000256" key="3">
    <source>
        <dbReference type="ARBA" id="ARBA00012328"/>
    </source>
</evidence>
<proteinExistence type="inferred from homology"/>
<evidence type="ECO:0000313" key="13">
    <source>
        <dbReference type="Proteomes" id="UP000029857"/>
    </source>
</evidence>
<dbReference type="Gene3D" id="3.40.1280.10">
    <property type="match status" value="1"/>
</dbReference>
<evidence type="ECO:0000256" key="7">
    <source>
        <dbReference type="ARBA" id="ARBA00022679"/>
    </source>
</evidence>
<comment type="function">
    <text evidence="9">Specifically methylates the N3 position of the uracil ring of uridine 1498 (m3U1498) in 16S rRNA. Acts on the fully assembled 30S ribosomal subunit.</text>
</comment>